<sequence length="68" mass="7931">MGALPKQRVSRGRQGNRRRHHYLKLPQLMDCPNCLEKKMTHRVCPNCGFYKGREVLQVAKAPRQQEAD</sequence>
<dbReference type="SUPFAM" id="SSF57829">
    <property type="entry name" value="Zn-binding ribosomal proteins"/>
    <property type="match status" value="1"/>
</dbReference>
<dbReference type="PANTHER" id="PTHR35534:SF1">
    <property type="entry name" value="LARGE RIBOSOMAL SUBUNIT PROTEIN BL32"/>
    <property type="match status" value="1"/>
</dbReference>
<dbReference type="Pfam" id="PF01783">
    <property type="entry name" value="Ribosomal_L32p"/>
    <property type="match status" value="1"/>
</dbReference>
<organism evidence="6 7">
    <name type="scientific">Nitrolancea hollandica Lb</name>
    <dbReference type="NCBI Taxonomy" id="1129897"/>
    <lineage>
        <taxon>Bacteria</taxon>
        <taxon>Pseudomonadati</taxon>
        <taxon>Thermomicrobiota</taxon>
        <taxon>Thermomicrobia</taxon>
        <taxon>Sphaerobacterales</taxon>
        <taxon>Sphaerobacterineae</taxon>
        <taxon>Sphaerobacteraceae</taxon>
        <taxon>Nitrolancea</taxon>
    </lineage>
</organism>
<dbReference type="RefSeq" id="WP_008477555.1">
    <property type="nucleotide sequence ID" value="NZ_CAGS01000201.1"/>
</dbReference>
<evidence type="ECO:0000256" key="2">
    <source>
        <dbReference type="ARBA" id="ARBA00022980"/>
    </source>
</evidence>
<accession>I4EGQ9</accession>
<comment type="caution">
    <text evidence="6">The sequence shown here is derived from an EMBL/GenBank/DDBJ whole genome shotgun (WGS) entry which is preliminary data.</text>
</comment>
<keyword evidence="3 5" id="KW-0687">Ribonucleoprotein</keyword>
<dbReference type="InterPro" id="IPR002677">
    <property type="entry name" value="Ribosomal_bL32"/>
</dbReference>
<dbReference type="GO" id="GO:0003735">
    <property type="term" value="F:structural constituent of ribosome"/>
    <property type="evidence" value="ECO:0007669"/>
    <property type="project" value="InterPro"/>
</dbReference>
<proteinExistence type="inferred from homology"/>
<keyword evidence="7" id="KW-1185">Reference proteome</keyword>
<gene>
    <name evidence="5" type="primary">rpmF</name>
    <name evidence="6" type="ORF">NITHO_280014</name>
</gene>
<reference evidence="6 7" key="1">
    <citation type="journal article" date="2012" name="ISME J.">
        <title>Nitrification expanded: discovery, physiology and genomics of a nitrite-oxidizing bacterium from the phylum Chloroflexi.</title>
        <authorList>
            <person name="Sorokin D.Y."/>
            <person name="Lucker S."/>
            <person name="Vejmelkova D."/>
            <person name="Kostrikina N.A."/>
            <person name="Kleerebezem R."/>
            <person name="Rijpstra W.I."/>
            <person name="Damste J.S."/>
            <person name="Le Paslier D."/>
            <person name="Muyzer G."/>
            <person name="Wagner M."/>
            <person name="van Loosdrecht M.C."/>
            <person name="Daims H."/>
        </authorList>
    </citation>
    <scope>NUCLEOTIDE SEQUENCE [LARGE SCALE GENOMIC DNA]</scope>
    <source>
        <strain evidence="7">none</strain>
    </source>
</reference>
<dbReference type="EMBL" id="CAGS01000201">
    <property type="protein sequence ID" value="CCF83871.1"/>
    <property type="molecule type" value="Genomic_DNA"/>
</dbReference>
<dbReference type="HAMAP" id="MF_00340">
    <property type="entry name" value="Ribosomal_bL32"/>
    <property type="match status" value="1"/>
</dbReference>
<dbReference type="InterPro" id="IPR044957">
    <property type="entry name" value="Ribosomal_bL32_bact"/>
</dbReference>
<evidence type="ECO:0000313" key="6">
    <source>
        <dbReference type="EMBL" id="CCF83871.1"/>
    </source>
</evidence>
<evidence type="ECO:0000256" key="3">
    <source>
        <dbReference type="ARBA" id="ARBA00023274"/>
    </source>
</evidence>
<evidence type="ECO:0000256" key="1">
    <source>
        <dbReference type="ARBA" id="ARBA00008560"/>
    </source>
</evidence>
<evidence type="ECO:0000256" key="5">
    <source>
        <dbReference type="HAMAP-Rule" id="MF_00340"/>
    </source>
</evidence>
<dbReference type="InterPro" id="IPR011332">
    <property type="entry name" value="Ribosomal_zn-bd"/>
</dbReference>
<dbReference type="GO" id="GO:0006412">
    <property type="term" value="P:translation"/>
    <property type="evidence" value="ECO:0007669"/>
    <property type="project" value="UniProtKB-UniRule"/>
</dbReference>
<dbReference type="Proteomes" id="UP000004221">
    <property type="component" value="Unassembled WGS sequence"/>
</dbReference>
<dbReference type="PANTHER" id="PTHR35534">
    <property type="entry name" value="50S RIBOSOMAL PROTEIN L32"/>
    <property type="match status" value="1"/>
</dbReference>
<keyword evidence="2 5" id="KW-0689">Ribosomal protein</keyword>
<name>I4EGQ9_9BACT</name>
<dbReference type="GO" id="GO:0015934">
    <property type="term" value="C:large ribosomal subunit"/>
    <property type="evidence" value="ECO:0007669"/>
    <property type="project" value="InterPro"/>
</dbReference>
<dbReference type="NCBIfam" id="TIGR01031">
    <property type="entry name" value="rpmF_bact"/>
    <property type="match status" value="1"/>
</dbReference>
<protein>
    <recommendedName>
        <fullName evidence="4 5">Large ribosomal subunit protein bL32</fullName>
    </recommendedName>
</protein>
<evidence type="ECO:0000313" key="7">
    <source>
        <dbReference type="Proteomes" id="UP000004221"/>
    </source>
</evidence>
<evidence type="ECO:0000256" key="4">
    <source>
        <dbReference type="ARBA" id="ARBA00035178"/>
    </source>
</evidence>
<dbReference type="OrthoDB" id="9812874at2"/>
<comment type="similarity">
    <text evidence="1 5">Belongs to the bacterial ribosomal protein bL32 family.</text>
</comment>
<dbReference type="AlphaFoldDB" id="I4EGQ9"/>